<dbReference type="EMBL" id="JBGBPQ010000001">
    <property type="protein sequence ID" value="KAL1530499.1"/>
    <property type="molecule type" value="Genomic_DNA"/>
</dbReference>
<evidence type="ECO:0000313" key="2">
    <source>
        <dbReference type="Proteomes" id="UP001515480"/>
    </source>
</evidence>
<reference evidence="1 2" key="1">
    <citation type="journal article" date="2024" name="Science">
        <title>Giant polyketide synthase enzymes in the biosynthesis of giant marine polyether toxins.</title>
        <authorList>
            <person name="Fallon T.R."/>
            <person name="Shende V.V."/>
            <person name="Wierzbicki I.H."/>
            <person name="Pendleton A.L."/>
            <person name="Watervoot N.F."/>
            <person name="Auber R.P."/>
            <person name="Gonzalez D.J."/>
            <person name="Wisecaver J.H."/>
            <person name="Moore B.S."/>
        </authorList>
    </citation>
    <scope>NUCLEOTIDE SEQUENCE [LARGE SCALE GENOMIC DNA]</scope>
    <source>
        <strain evidence="1 2">12B1</strain>
    </source>
</reference>
<accession>A0AB34KDA6</accession>
<keyword evidence="2" id="KW-1185">Reference proteome</keyword>
<name>A0AB34KDA6_PRYPA</name>
<evidence type="ECO:0008006" key="3">
    <source>
        <dbReference type="Google" id="ProtNLM"/>
    </source>
</evidence>
<organism evidence="1 2">
    <name type="scientific">Prymnesium parvum</name>
    <name type="common">Toxic golden alga</name>
    <dbReference type="NCBI Taxonomy" id="97485"/>
    <lineage>
        <taxon>Eukaryota</taxon>
        <taxon>Haptista</taxon>
        <taxon>Haptophyta</taxon>
        <taxon>Prymnesiophyceae</taxon>
        <taxon>Prymnesiales</taxon>
        <taxon>Prymnesiaceae</taxon>
        <taxon>Prymnesium</taxon>
    </lineage>
</organism>
<protein>
    <recommendedName>
        <fullName evidence="3">Phospholipase B-like</fullName>
    </recommendedName>
</protein>
<dbReference type="Proteomes" id="UP001515480">
    <property type="component" value="Unassembled WGS sequence"/>
</dbReference>
<gene>
    <name evidence="1" type="ORF">AB1Y20_001400</name>
</gene>
<comment type="caution">
    <text evidence="1">The sequence shown here is derived from an EMBL/GenBank/DDBJ whole genome shotgun (WGS) entry which is preliminary data.</text>
</comment>
<evidence type="ECO:0000313" key="1">
    <source>
        <dbReference type="EMBL" id="KAL1530499.1"/>
    </source>
</evidence>
<proteinExistence type="predicted"/>
<sequence>MLLLLSLLLPPSGALRLAPTARTDRRRLVTAGLAAATLPSPMSAEQHVIDLNLRRRDAMTYGSTALLPGDFYFLYNVVPPRKFSPANVVQQPQWNAFGSCVENSCTYVPISQRYAAYAKYSARLSYGLRSFQEIRQAIERADWEAVRRAVSRDVDGSNRPAPAVDALLKAGLLASQMLVSPNNLREKKEAALANFYVNEVTFALELLEKAAAEGDVTEAQLAWDFGKDSWNSYLTVVNRAIVPKVGEKFQQISP</sequence>
<dbReference type="AlphaFoldDB" id="A0AB34KDA6"/>